<sequence length="182" mass="19230">GAGGALIIALARRTLTWQGFKASILDTTKLSCMVMVIVTGAAVFGHFLAVTRIPFNLATWVAGLPIPPTAVIALIIISYLIGGCFIDSLALILLTVPIFFPVITTLGFDPIWFGVIIVLVTQIGVISPPLGTNVYIISGVAKDVPLGTIFRGVIPFLIALIVCTAIIVAFPQVALFLPSLMR</sequence>
<feature type="transmembrane region" description="Helical" evidence="7">
    <location>
        <begin position="112"/>
        <end position="137"/>
    </location>
</feature>
<dbReference type="PANTHER" id="PTHR33362:SF5">
    <property type="entry name" value="C4-DICARBOXYLATE TRAP TRANSPORTER LARGE PERMEASE PROTEIN DCTM"/>
    <property type="match status" value="1"/>
</dbReference>
<feature type="domain" description="TRAP C4-dicarboxylate transport system permease DctM subunit" evidence="8">
    <location>
        <begin position="4"/>
        <end position="172"/>
    </location>
</feature>
<evidence type="ECO:0000256" key="7">
    <source>
        <dbReference type="SAM" id="Phobius"/>
    </source>
</evidence>
<protein>
    <recommendedName>
        <fullName evidence="8">TRAP C4-dicarboxylate transport system permease DctM subunit domain-containing protein</fullName>
    </recommendedName>
</protein>
<dbReference type="InterPro" id="IPR010656">
    <property type="entry name" value="DctM"/>
</dbReference>
<proteinExistence type="predicted"/>
<comment type="subcellular location">
    <subcellularLocation>
        <location evidence="1">Cell inner membrane</location>
        <topology evidence="1">Multi-pass membrane protein</topology>
    </subcellularLocation>
</comment>
<reference evidence="9" key="1">
    <citation type="journal article" date="2014" name="Front. Microbiol.">
        <title>High frequency of phylogenetically diverse reductive dehalogenase-homologous genes in deep subseafloor sedimentary metagenomes.</title>
        <authorList>
            <person name="Kawai M."/>
            <person name="Futagami T."/>
            <person name="Toyoda A."/>
            <person name="Takaki Y."/>
            <person name="Nishi S."/>
            <person name="Hori S."/>
            <person name="Arai W."/>
            <person name="Tsubouchi T."/>
            <person name="Morono Y."/>
            <person name="Uchiyama I."/>
            <person name="Ito T."/>
            <person name="Fujiyama A."/>
            <person name="Inagaki F."/>
            <person name="Takami H."/>
        </authorList>
    </citation>
    <scope>NUCLEOTIDE SEQUENCE</scope>
    <source>
        <strain evidence="9">Expedition CK06-06</strain>
    </source>
</reference>
<evidence type="ECO:0000256" key="3">
    <source>
        <dbReference type="ARBA" id="ARBA00022519"/>
    </source>
</evidence>
<evidence type="ECO:0000256" key="6">
    <source>
        <dbReference type="ARBA" id="ARBA00023136"/>
    </source>
</evidence>
<keyword evidence="2" id="KW-1003">Cell membrane</keyword>
<accession>X1NGT6</accession>
<dbReference type="InterPro" id="IPR004681">
    <property type="entry name" value="TRAP_DctM"/>
</dbReference>
<dbReference type="Pfam" id="PF06808">
    <property type="entry name" value="DctM"/>
    <property type="match status" value="1"/>
</dbReference>
<feature type="transmembrane region" description="Helical" evidence="7">
    <location>
        <begin position="30"/>
        <end position="50"/>
    </location>
</feature>
<evidence type="ECO:0000256" key="5">
    <source>
        <dbReference type="ARBA" id="ARBA00022989"/>
    </source>
</evidence>
<feature type="transmembrane region" description="Helical" evidence="7">
    <location>
        <begin position="70"/>
        <end position="100"/>
    </location>
</feature>
<keyword evidence="5 7" id="KW-1133">Transmembrane helix</keyword>
<keyword evidence="6 7" id="KW-0472">Membrane</keyword>
<organism evidence="9">
    <name type="scientific">marine sediment metagenome</name>
    <dbReference type="NCBI Taxonomy" id="412755"/>
    <lineage>
        <taxon>unclassified sequences</taxon>
        <taxon>metagenomes</taxon>
        <taxon>ecological metagenomes</taxon>
    </lineage>
</organism>
<gene>
    <name evidence="9" type="ORF">S06H3_37755</name>
</gene>
<evidence type="ECO:0000256" key="1">
    <source>
        <dbReference type="ARBA" id="ARBA00004429"/>
    </source>
</evidence>
<dbReference type="GO" id="GO:0005886">
    <property type="term" value="C:plasma membrane"/>
    <property type="evidence" value="ECO:0007669"/>
    <property type="project" value="UniProtKB-SubCell"/>
</dbReference>
<evidence type="ECO:0000256" key="2">
    <source>
        <dbReference type="ARBA" id="ARBA00022475"/>
    </source>
</evidence>
<dbReference type="PANTHER" id="PTHR33362">
    <property type="entry name" value="SIALIC ACID TRAP TRANSPORTER PERMEASE PROTEIN SIAT-RELATED"/>
    <property type="match status" value="1"/>
</dbReference>
<dbReference type="EMBL" id="BARV01022961">
    <property type="protein sequence ID" value="GAI25975.1"/>
    <property type="molecule type" value="Genomic_DNA"/>
</dbReference>
<feature type="non-terminal residue" evidence="9">
    <location>
        <position position="1"/>
    </location>
</feature>
<dbReference type="GO" id="GO:0022857">
    <property type="term" value="F:transmembrane transporter activity"/>
    <property type="evidence" value="ECO:0007669"/>
    <property type="project" value="TreeGrafter"/>
</dbReference>
<evidence type="ECO:0000259" key="8">
    <source>
        <dbReference type="Pfam" id="PF06808"/>
    </source>
</evidence>
<comment type="caution">
    <text evidence="9">The sequence shown here is derived from an EMBL/GenBank/DDBJ whole genome shotgun (WGS) entry which is preliminary data.</text>
</comment>
<feature type="transmembrane region" description="Helical" evidence="7">
    <location>
        <begin position="149"/>
        <end position="177"/>
    </location>
</feature>
<evidence type="ECO:0000313" key="9">
    <source>
        <dbReference type="EMBL" id="GAI25975.1"/>
    </source>
</evidence>
<evidence type="ECO:0000256" key="4">
    <source>
        <dbReference type="ARBA" id="ARBA00022692"/>
    </source>
</evidence>
<keyword evidence="4 7" id="KW-0812">Transmembrane</keyword>
<name>X1NGT6_9ZZZZ</name>
<keyword evidence="3" id="KW-0997">Cell inner membrane</keyword>
<dbReference type="AlphaFoldDB" id="X1NGT6"/>